<keyword evidence="5" id="KW-0067">ATP-binding</keyword>
<dbReference type="SUPFAM" id="SSF52540">
    <property type="entry name" value="P-loop containing nucleoside triphosphate hydrolases"/>
    <property type="match status" value="1"/>
</dbReference>
<dbReference type="EMBL" id="CP001715">
    <property type="protein sequence ID" value="ACV34728.1"/>
    <property type="molecule type" value="Genomic_DNA"/>
</dbReference>
<dbReference type="PROSITE" id="PS50893">
    <property type="entry name" value="ABC_TRANSPORTER_2"/>
    <property type="match status" value="1"/>
</dbReference>
<evidence type="ECO:0000256" key="4">
    <source>
        <dbReference type="ARBA" id="ARBA00022741"/>
    </source>
</evidence>
<dbReference type="AlphaFoldDB" id="C7RSY5"/>
<keyword evidence="4" id="KW-0547">Nucleotide-binding</keyword>
<organism evidence="7">
    <name type="scientific">Accumulibacter regalis</name>
    <dbReference type="NCBI Taxonomy" id="522306"/>
    <lineage>
        <taxon>Bacteria</taxon>
        <taxon>Pseudomonadati</taxon>
        <taxon>Pseudomonadota</taxon>
        <taxon>Betaproteobacteria</taxon>
        <taxon>Candidatus Accumulibacter</taxon>
    </lineage>
</organism>
<dbReference type="PANTHER" id="PTHR42788">
    <property type="entry name" value="TAURINE IMPORT ATP-BINDING PROTEIN-RELATED"/>
    <property type="match status" value="1"/>
</dbReference>
<reference evidence="7" key="1">
    <citation type="submission" date="2009-08" db="EMBL/GenBank/DDBJ databases">
        <authorList>
            <consortium name="US DOE Joint Genome Institute"/>
            <person name="Lucas S."/>
            <person name="Copeland A."/>
            <person name="Lapidus A."/>
            <person name="Glavina del Rio T."/>
            <person name="Dalin E."/>
            <person name="Tice H."/>
            <person name="Bruce D."/>
            <person name="Barry K."/>
            <person name="Pitluck S."/>
            <person name="Lowry S."/>
            <person name="Larimer F."/>
            <person name="Land M."/>
            <person name="Hauser L."/>
            <person name="Kyrpides N."/>
            <person name="Ivanova N."/>
            <person name="McMahon K.D."/>
            <person name="Hugenholtz P."/>
        </authorList>
    </citation>
    <scope>NUCLEOTIDE SEQUENCE</scope>
    <source>
        <strain evidence="7">UW-1</strain>
    </source>
</reference>
<evidence type="ECO:0000313" key="7">
    <source>
        <dbReference type="EMBL" id="ACV34728.1"/>
    </source>
</evidence>
<dbReference type="GO" id="GO:0005524">
    <property type="term" value="F:ATP binding"/>
    <property type="evidence" value="ECO:0007669"/>
    <property type="project" value="UniProtKB-KW"/>
</dbReference>
<dbReference type="PANTHER" id="PTHR42788:SF13">
    <property type="entry name" value="ALIPHATIC SULFONATES IMPORT ATP-BINDING PROTEIN SSUB"/>
    <property type="match status" value="1"/>
</dbReference>
<dbReference type="InterPro" id="IPR003439">
    <property type="entry name" value="ABC_transporter-like_ATP-bd"/>
</dbReference>
<keyword evidence="3" id="KW-0472">Membrane</keyword>
<gene>
    <name evidence="7" type="ordered locus">CAP2UW1_1404</name>
</gene>
<accession>C7RSY5</accession>
<evidence type="ECO:0000256" key="5">
    <source>
        <dbReference type="ARBA" id="ARBA00022840"/>
    </source>
</evidence>
<dbReference type="GO" id="GO:0016887">
    <property type="term" value="F:ATP hydrolysis activity"/>
    <property type="evidence" value="ECO:0007669"/>
    <property type="project" value="InterPro"/>
</dbReference>
<name>C7RSY5_ACCRE</name>
<evidence type="ECO:0000256" key="2">
    <source>
        <dbReference type="ARBA" id="ARBA00022448"/>
    </source>
</evidence>
<dbReference type="STRING" id="522306.CAP2UW1_1404"/>
<dbReference type="SMART" id="SM00382">
    <property type="entry name" value="AAA"/>
    <property type="match status" value="1"/>
</dbReference>
<dbReference type="InterPro" id="IPR050166">
    <property type="entry name" value="ABC_transporter_ATP-bind"/>
</dbReference>
<evidence type="ECO:0000256" key="1">
    <source>
        <dbReference type="ARBA" id="ARBA00005417"/>
    </source>
</evidence>
<dbReference type="eggNOG" id="COG1116">
    <property type="taxonomic scope" value="Bacteria"/>
</dbReference>
<reference evidence="7" key="2">
    <citation type="submission" date="2009-09" db="EMBL/GenBank/DDBJ databases">
        <title>Complete sequence of chromosome of Candidatus Accumulibacter phosphatis clade IIA str. UW-1.</title>
        <authorList>
            <consortium name="US DOE Joint Genome Institute"/>
            <person name="Martin H.G."/>
            <person name="Ivanova N."/>
            <person name="Kunin V."/>
            <person name="Warnecke F."/>
            <person name="Barry K."/>
            <person name="He S."/>
            <person name="Salamov A."/>
            <person name="Szeto E."/>
            <person name="Dalin E."/>
            <person name="Pangilinan J.L."/>
            <person name="Lapidus A."/>
            <person name="Lowry S."/>
            <person name="Kyrpides N.C."/>
            <person name="McMahon K.D."/>
            <person name="Hugenholtz P."/>
        </authorList>
    </citation>
    <scope>NUCLEOTIDE SEQUENCE [LARGE SCALE GENOMIC DNA]</scope>
    <source>
        <strain evidence="7">UW-1</strain>
    </source>
</reference>
<proteinExistence type="inferred from homology"/>
<sequence length="288" mass="31292">MNTAVAAAKPAETAGATSVSVVVKDIVQEYPAETGGVTRVIDRVTLSFDKPGINMLLGPSGCGKSTLLHMLGGVRPMGVRTPTSGSVLIDGSECQGAHDDSVMVFQRYANRPDLSVFDNVAFPFRLKLWKSRVPEAEWRQRVADMLKAVGLADKAGLRPAQLSGGQNQRVALARALVLRPKILLMDEPFGALDAQTREEMQRLLIDLYRSWPCLVVFVTHDVTEALMLGDRVIVLSTQPARVADDFVVGEARPRSAAWQRSAEAQGLEERILNQLHASPGKGQVRVTI</sequence>
<dbReference type="Pfam" id="PF00005">
    <property type="entry name" value="ABC_tran"/>
    <property type="match status" value="1"/>
</dbReference>
<dbReference type="KEGG" id="app:CAP2UW1_1404"/>
<protein>
    <submittedName>
        <fullName evidence="7">ABC transporter related</fullName>
    </submittedName>
</protein>
<dbReference type="OrthoDB" id="9783039at2"/>
<evidence type="ECO:0000259" key="6">
    <source>
        <dbReference type="PROSITE" id="PS50893"/>
    </source>
</evidence>
<dbReference type="InterPro" id="IPR003593">
    <property type="entry name" value="AAA+_ATPase"/>
</dbReference>
<dbReference type="InterPro" id="IPR027417">
    <property type="entry name" value="P-loop_NTPase"/>
</dbReference>
<dbReference type="HOGENOM" id="CLU_000604_1_22_4"/>
<keyword evidence="3" id="KW-1003">Cell membrane</keyword>
<evidence type="ECO:0000256" key="3">
    <source>
        <dbReference type="ARBA" id="ARBA00022475"/>
    </source>
</evidence>
<dbReference type="Gene3D" id="3.40.50.300">
    <property type="entry name" value="P-loop containing nucleotide triphosphate hydrolases"/>
    <property type="match status" value="1"/>
</dbReference>
<feature type="domain" description="ABC transporter" evidence="6">
    <location>
        <begin position="21"/>
        <end position="262"/>
    </location>
</feature>
<keyword evidence="2" id="KW-0813">Transport</keyword>
<comment type="similarity">
    <text evidence="1">Belongs to the ABC transporter superfamily.</text>
</comment>